<gene>
    <name evidence="1" type="ORF">LCGC14_1733310</name>
</gene>
<accession>A0A0F9K8I7</accession>
<reference evidence="1" key="1">
    <citation type="journal article" date="2015" name="Nature">
        <title>Complex archaea that bridge the gap between prokaryotes and eukaryotes.</title>
        <authorList>
            <person name="Spang A."/>
            <person name="Saw J.H."/>
            <person name="Jorgensen S.L."/>
            <person name="Zaremba-Niedzwiedzka K."/>
            <person name="Martijn J."/>
            <person name="Lind A.E."/>
            <person name="van Eijk R."/>
            <person name="Schleper C."/>
            <person name="Guy L."/>
            <person name="Ettema T.J."/>
        </authorList>
    </citation>
    <scope>NUCLEOTIDE SEQUENCE</scope>
</reference>
<dbReference type="AlphaFoldDB" id="A0A0F9K8I7"/>
<comment type="caution">
    <text evidence="1">The sequence shown here is derived from an EMBL/GenBank/DDBJ whole genome shotgun (WGS) entry which is preliminary data.</text>
</comment>
<name>A0A0F9K8I7_9ZZZZ</name>
<proteinExistence type="predicted"/>
<protein>
    <submittedName>
        <fullName evidence="1">Uncharacterized protein</fullName>
    </submittedName>
</protein>
<dbReference type="EMBL" id="LAZR01015757">
    <property type="protein sequence ID" value="KKM07503.1"/>
    <property type="molecule type" value="Genomic_DNA"/>
</dbReference>
<evidence type="ECO:0000313" key="1">
    <source>
        <dbReference type="EMBL" id="KKM07503.1"/>
    </source>
</evidence>
<sequence>MSLLTLPFAGTVTAGGELTLVSQHLKFPYTIRSLHSSFALGCDRTTQIRFFRSPDDSAPTTGQPSGTDLLLQHGQVAYLVGDDEQKIFPHEFPVLERGSFLKVYAKNTDTFPHTIDAQIVIDTRAMELD</sequence>
<organism evidence="1">
    <name type="scientific">marine sediment metagenome</name>
    <dbReference type="NCBI Taxonomy" id="412755"/>
    <lineage>
        <taxon>unclassified sequences</taxon>
        <taxon>metagenomes</taxon>
        <taxon>ecological metagenomes</taxon>
    </lineage>
</organism>